<keyword evidence="3" id="KW-0716">Sensory transduction</keyword>
<evidence type="ECO:0000256" key="8">
    <source>
        <dbReference type="ARBA" id="ARBA00023170"/>
    </source>
</evidence>
<evidence type="ECO:0000256" key="2">
    <source>
        <dbReference type="ARBA" id="ARBA00022475"/>
    </source>
</evidence>
<dbReference type="AlphaFoldDB" id="A0A7G8Z994"/>
<dbReference type="PANTHER" id="PTHR21137:SF35">
    <property type="entry name" value="ODORANT RECEPTOR 19A-RELATED"/>
    <property type="match status" value="1"/>
</dbReference>
<evidence type="ECO:0000256" key="9">
    <source>
        <dbReference type="ARBA" id="ARBA00023224"/>
    </source>
</evidence>
<dbReference type="GO" id="GO:0007165">
    <property type="term" value="P:signal transduction"/>
    <property type="evidence" value="ECO:0007669"/>
    <property type="project" value="UniProtKB-KW"/>
</dbReference>
<comment type="subcellular location">
    <subcellularLocation>
        <location evidence="1">Cell membrane</location>
        <topology evidence="1">Multi-pass membrane protein</topology>
    </subcellularLocation>
</comment>
<keyword evidence="4 10" id="KW-0812">Transmembrane</keyword>
<organism evidence="11">
    <name type="scientific">Aulacocentrum confusum</name>
    <dbReference type="NCBI Taxonomy" id="2767324"/>
    <lineage>
        <taxon>Eukaryota</taxon>
        <taxon>Metazoa</taxon>
        <taxon>Ecdysozoa</taxon>
        <taxon>Arthropoda</taxon>
        <taxon>Hexapoda</taxon>
        <taxon>Insecta</taxon>
        <taxon>Pterygota</taxon>
        <taxon>Neoptera</taxon>
        <taxon>Endopterygota</taxon>
        <taxon>Hymenoptera</taxon>
        <taxon>Apocrita</taxon>
        <taxon>Ichneumonoidea</taxon>
        <taxon>Braconidae</taxon>
        <taxon>Macrocentrinae</taxon>
        <taxon>Aulacocentrum</taxon>
    </lineage>
</organism>
<name>A0A7G8Z994_9HYME</name>
<gene>
    <name evidence="11" type="primary">OR75</name>
</gene>
<feature type="transmembrane region" description="Helical" evidence="10">
    <location>
        <begin position="38"/>
        <end position="57"/>
    </location>
</feature>
<keyword evidence="7 10" id="KW-0472">Membrane</keyword>
<accession>A0A7G8Z994</accession>
<evidence type="ECO:0000256" key="1">
    <source>
        <dbReference type="ARBA" id="ARBA00004651"/>
    </source>
</evidence>
<dbReference type="InterPro" id="IPR004117">
    <property type="entry name" value="7tm6_olfct_rcpt"/>
</dbReference>
<dbReference type="GO" id="GO:0005886">
    <property type="term" value="C:plasma membrane"/>
    <property type="evidence" value="ECO:0007669"/>
    <property type="project" value="UniProtKB-SubCell"/>
</dbReference>
<feature type="transmembrane region" description="Helical" evidence="10">
    <location>
        <begin position="138"/>
        <end position="161"/>
    </location>
</feature>
<keyword evidence="2" id="KW-1003">Cell membrane</keyword>
<keyword evidence="6 10" id="KW-1133">Transmembrane helix</keyword>
<evidence type="ECO:0000256" key="6">
    <source>
        <dbReference type="ARBA" id="ARBA00022989"/>
    </source>
</evidence>
<evidence type="ECO:0000256" key="4">
    <source>
        <dbReference type="ARBA" id="ARBA00022692"/>
    </source>
</evidence>
<proteinExistence type="evidence at transcript level"/>
<keyword evidence="9" id="KW-0807">Transducer</keyword>
<evidence type="ECO:0000256" key="5">
    <source>
        <dbReference type="ARBA" id="ARBA00022725"/>
    </source>
</evidence>
<evidence type="ECO:0000256" key="10">
    <source>
        <dbReference type="SAM" id="Phobius"/>
    </source>
</evidence>
<evidence type="ECO:0000256" key="3">
    <source>
        <dbReference type="ARBA" id="ARBA00022606"/>
    </source>
</evidence>
<evidence type="ECO:0000313" key="11">
    <source>
        <dbReference type="EMBL" id="QNL15019.1"/>
    </source>
</evidence>
<sequence length="288" mass="33737">MQMDDHQVDFQIYGPRVFTLLSGAMILENNHITKCRKLLSLFITGSCIVMGLALITTEILDTKHIYDLQSFAERLNPIFFHILGIYKWISAIMKFDDLQVLINMIKNSHKHFSRIDEDDKGNKHYKQKIENFKKKMSWFALIWLCICSCGIIQWCSTAIIYDFHNRFTAGKAVNASSRHLPYFGLFPWNINTKTKYIATFAFQLLSGYQTSMGHAIFEILYLTILATGCLHLEYLNECMTNEKCYSLDSSDRYYVDEKFYRKIKNCMISHQSILEYKLTTIYGKNQYT</sequence>
<dbReference type="GO" id="GO:0004984">
    <property type="term" value="F:olfactory receptor activity"/>
    <property type="evidence" value="ECO:0007669"/>
    <property type="project" value="InterPro"/>
</dbReference>
<dbReference type="EMBL" id="MT671015">
    <property type="protein sequence ID" value="QNL15019.1"/>
    <property type="molecule type" value="mRNA"/>
</dbReference>
<keyword evidence="8 11" id="KW-0675">Receptor</keyword>
<dbReference type="PANTHER" id="PTHR21137">
    <property type="entry name" value="ODORANT RECEPTOR"/>
    <property type="match status" value="1"/>
</dbReference>
<feature type="transmembrane region" description="Helical" evidence="10">
    <location>
        <begin position="77"/>
        <end position="95"/>
    </location>
</feature>
<reference evidence="11" key="1">
    <citation type="submission" date="2020-06" db="EMBL/GenBank/DDBJ databases">
        <authorList>
            <person name="Sheng S."/>
        </authorList>
    </citation>
    <scope>NUCLEOTIDE SEQUENCE</scope>
    <source>
        <tissue evidence="11">Antenna</tissue>
    </source>
</reference>
<evidence type="ECO:0000256" key="7">
    <source>
        <dbReference type="ARBA" id="ARBA00023136"/>
    </source>
</evidence>
<keyword evidence="5" id="KW-0552">Olfaction</keyword>
<dbReference type="GO" id="GO:0005549">
    <property type="term" value="F:odorant binding"/>
    <property type="evidence" value="ECO:0007669"/>
    <property type="project" value="InterPro"/>
</dbReference>
<dbReference type="Pfam" id="PF02949">
    <property type="entry name" value="7tm_6"/>
    <property type="match status" value="1"/>
</dbReference>
<protein>
    <submittedName>
        <fullName evidence="11">Olfactory receptor 75</fullName>
    </submittedName>
</protein>